<sequence>MIRNTYIVLCLCCFFKAFSQQDSIYHRHKIWKSTIEQFEAEDKITPPQSGAILFVGSSSFTNWKNLDTYFPNKKIINRGFGGSELKDVIFYFDRIVTPYKPKQIVLYEGDNDIVFGQTAEEYFDDVKTFVRLVQLHLPGTPILLLSIKKSPARSHYTIEFDRANALMYQYAQTQKTVQFVDVTSVLFDTKGEMRKDCFLSDNLHINEKGYQLWADLIRGFLLE</sequence>
<dbReference type="PANTHER" id="PTHR30383">
    <property type="entry name" value="THIOESTERASE 1/PROTEASE 1/LYSOPHOSPHOLIPASE L1"/>
    <property type="match status" value="1"/>
</dbReference>
<reference evidence="1 2" key="1">
    <citation type="submission" date="2015-01" db="EMBL/GenBank/DDBJ databases">
        <authorList>
            <person name="Xiang T."/>
            <person name="Song Y."/>
            <person name="Huang L."/>
            <person name="Wang B."/>
            <person name="Wu P."/>
        </authorList>
    </citation>
    <scope>NUCLEOTIDE SEQUENCE [LARGE SCALE GENOMIC DNA]</scope>
    <source>
        <strain evidence="1 2">Cc12</strain>
    </source>
</reference>
<dbReference type="Gene3D" id="3.40.50.1110">
    <property type="entry name" value="SGNH hydrolase"/>
    <property type="match status" value="1"/>
</dbReference>
<gene>
    <name evidence="1" type="ORF">CCAN12_300013</name>
</gene>
<dbReference type="PANTHER" id="PTHR30383:SF5">
    <property type="entry name" value="SGNH HYDROLASE-TYPE ESTERASE DOMAIN-CONTAINING PROTEIN"/>
    <property type="match status" value="1"/>
</dbReference>
<name>A0A0B7H0C7_9FLAO</name>
<dbReference type="EMBL" id="CDOE01000024">
    <property type="protein sequence ID" value="CEN33001.1"/>
    <property type="molecule type" value="Genomic_DNA"/>
</dbReference>
<dbReference type="SUPFAM" id="SSF52266">
    <property type="entry name" value="SGNH hydrolase"/>
    <property type="match status" value="1"/>
</dbReference>
<dbReference type="Proteomes" id="UP000044026">
    <property type="component" value="Unassembled WGS sequence"/>
</dbReference>
<dbReference type="Pfam" id="PF13472">
    <property type="entry name" value="Lipase_GDSL_2"/>
    <property type="match status" value="1"/>
</dbReference>
<dbReference type="AlphaFoldDB" id="A0A0B7H0C7"/>
<dbReference type="RefSeq" id="WP_052456082.1">
    <property type="nucleotide sequence ID" value="NZ_BOQI01000018.1"/>
</dbReference>
<dbReference type="InterPro" id="IPR013830">
    <property type="entry name" value="SGNH_hydro"/>
</dbReference>
<protein>
    <submittedName>
        <fullName evidence="1">PAF-AH subunit gamma</fullName>
        <ecNumber evidence="1">3.1.1.47</ecNumber>
    </submittedName>
</protein>
<dbReference type="GeneID" id="69579597"/>
<organism evidence="1 2">
    <name type="scientific">Capnocytophaga canimorsus</name>
    <dbReference type="NCBI Taxonomy" id="28188"/>
    <lineage>
        <taxon>Bacteria</taxon>
        <taxon>Pseudomonadati</taxon>
        <taxon>Bacteroidota</taxon>
        <taxon>Flavobacteriia</taxon>
        <taxon>Flavobacteriales</taxon>
        <taxon>Flavobacteriaceae</taxon>
        <taxon>Capnocytophaga</taxon>
    </lineage>
</organism>
<dbReference type="GO" id="GO:0004622">
    <property type="term" value="F:phosphatidylcholine lysophospholipase activity"/>
    <property type="evidence" value="ECO:0007669"/>
    <property type="project" value="TreeGrafter"/>
</dbReference>
<evidence type="ECO:0000313" key="2">
    <source>
        <dbReference type="Proteomes" id="UP000044026"/>
    </source>
</evidence>
<dbReference type="InterPro" id="IPR051532">
    <property type="entry name" value="Ester_Hydrolysis_Enzymes"/>
</dbReference>
<dbReference type="InterPro" id="IPR036514">
    <property type="entry name" value="SGNH_hydro_sf"/>
</dbReference>
<keyword evidence="1" id="KW-0378">Hydrolase</keyword>
<accession>A0A0B7H0C7</accession>
<evidence type="ECO:0000313" key="1">
    <source>
        <dbReference type="EMBL" id="CEN33001.1"/>
    </source>
</evidence>
<dbReference type="EC" id="3.1.1.47" evidence="1"/>
<dbReference type="GO" id="GO:0003847">
    <property type="term" value="F:1-alkyl-2-acetylglycerophosphocholine esterase activity"/>
    <property type="evidence" value="ECO:0007669"/>
    <property type="project" value="UniProtKB-EC"/>
</dbReference>
<proteinExistence type="predicted"/>